<feature type="active site" description="Glycyl thioester intermediate" evidence="9">
    <location>
        <position position="594"/>
    </location>
</feature>
<dbReference type="EMBL" id="SPLM01000144">
    <property type="protein sequence ID" value="TMW57364.1"/>
    <property type="molecule type" value="Genomic_DNA"/>
</dbReference>
<evidence type="ECO:0000259" key="11">
    <source>
        <dbReference type="PROSITE" id="PS50237"/>
    </source>
</evidence>
<dbReference type="Gene3D" id="3.30.2160.10">
    <property type="entry name" value="Hect, E3 ligase catalytic domain"/>
    <property type="match status" value="1"/>
</dbReference>
<dbReference type="GO" id="GO:0016567">
    <property type="term" value="P:protein ubiquitination"/>
    <property type="evidence" value="ECO:0007669"/>
    <property type="project" value="TreeGrafter"/>
</dbReference>
<keyword evidence="10" id="KW-1133">Transmembrane helix</keyword>
<gene>
    <name evidence="12" type="ORF">Poli38472_003289</name>
</gene>
<keyword evidence="8" id="KW-0862">Zinc</keyword>
<keyword evidence="10" id="KW-0472">Membrane</keyword>
<keyword evidence="7 9" id="KW-0833">Ubl conjugation pathway</keyword>
<evidence type="ECO:0000256" key="9">
    <source>
        <dbReference type="PROSITE-ProRule" id="PRU00104"/>
    </source>
</evidence>
<evidence type="ECO:0000313" key="12">
    <source>
        <dbReference type="EMBL" id="TMW57364.1"/>
    </source>
</evidence>
<sequence>MWYAFASVIVVVGVIGVLLFVCIRRSYHRRVAEMQLHAPLLPDSTDHRLDAALREAEEGFNECPACGFENFKRLVFCTVCGAAVVQSTSVIGSKIEPSRWRARKKTSLDKPLPVPTVMAPKARERRQRRAKMRKEWQRKVDVEGKMYWYRDGSANEGAEAARFPGYVLRVVQHTPSKPQPEEEEHPKEEPKTVATRARALSEELASIALVVMDASTTDASHLPLTTEPVTDAQRVEMLELSKQDFPSKYAHFVMTTAGLIVPSELTHLRLNISRESLFEDSIESLSVITSGHTRSVMRINFLGESGIDAGGVHREWLQLLIEKIVDPNTGIFTCVGRSEQSYYLNPHSKTILGDNHLVYFFATGRLLGRALLEGYVTGFHLALPLLKIILGLPVSFSDLEFFDPEAFQGLKWLADNNGVEHLGLDFTLCEQVGNEMVVVELLPNGRDIAVTDDNKRQYVDLKLKHLLFESVSSQLYALLHGLYQVIPPHVLMSLDPEELDYVLCGSDEIDVDDWERNTKYTEDLHEHRAMIWFWELVREMPNEYRRRLLLFATGSSRVPLAGFSALTSYDGKLCPFTLKGIKLDQEGYIVSHACFNRLDLPRHVIREELKTVLYAILSTELYGFTTA</sequence>
<reference evidence="12" key="1">
    <citation type="submission" date="2019-03" db="EMBL/GenBank/DDBJ databases">
        <title>Long read genome sequence of the mycoparasitic Pythium oligandrum ATCC 38472 isolated from sugarbeet rhizosphere.</title>
        <authorList>
            <person name="Gaulin E."/>
        </authorList>
    </citation>
    <scope>NUCLEOTIDE SEQUENCE</scope>
    <source>
        <strain evidence="12">ATCC 38472_TT</strain>
    </source>
</reference>
<evidence type="ECO:0000256" key="8">
    <source>
        <dbReference type="ARBA" id="ARBA00022833"/>
    </source>
</evidence>
<dbReference type="PANTHER" id="PTHR11254">
    <property type="entry name" value="HECT DOMAIN UBIQUITIN-PROTEIN LIGASE"/>
    <property type="match status" value="1"/>
</dbReference>
<dbReference type="GO" id="GO:0061630">
    <property type="term" value="F:ubiquitin protein ligase activity"/>
    <property type="evidence" value="ECO:0007669"/>
    <property type="project" value="UniProtKB-EC"/>
</dbReference>
<dbReference type="InterPro" id="IPR035983">
    <property type="entry name" value="Hect_E3_ubiquitin_ligase"/>
</dbReference>
<dbReference type="InterPro" id="IPR050409">
    <property type="entry name" value="E3_ubiq-protein_ligase"/>
</dbReference>
<evidence type="ECO:0000256" key="2">
    <source>
        <dbReference type="ARBA" id="ARBA00004906"/>
    </source>
</evidence>
<evidence type="ECO:0000256" key="6">
    <source>
        <dbReference type="ARBA" id="ARBA00022771"/>
    </source>
</evidence>
<dbReference type="Gene3D" id="3.30.2410.10">
    <property type="entry name" value="Hect, E3 ligase catalytic domain"/>
    <property type="match status" value="1"/>
</dbReference>
<keyword evidence="13" id="KW-1185">Reference proteome</keyword>
<dbReference type="GO" id="GO:0006511">
    <property type="term" value="P:ubiquitin-dependent protein catabolic process"/>
    <property type="evidence" value="ECO:0007669"/>
    <property type="project" value="TreeGrafter"/>
</dbReference>
<dbReference type="Gene3D" id="3.90.1750.10">
    <property type="entry name" value="Hect, E3 ligase catalytic domains"/>
    <property type="match status" value="1"/>
</dbReference>
<protein>
    <recommendedName>
        <fullName evidence="3">HECT-type E3 ubiquitin transferase</fullName>
        <ecNumber evidence="3">2.3.2.26</ecNumber>
    </recommendedName>
</protein>
<keyword evidence="10" id="KW-0812">Transmembrane</keyword>
<organism evidence="12 13">
    <name type="scientific">Pythium oligandrum</name>
    <name type="common">Mycoparasitic fungus</name>
    <dbReference type="NCBI Taxonomy" id="41045"/>
    <lineage>
        <taxon>Eukaryota</taxon>
        <taxon>Sar</taxon>
        <taxon>Stramenopiles</taxon>
        <taxon>Oomycota</taxon>
        <taxon>Peronosporomycetes</taxon>
        <taxon>Pythiales</taxon>
        <taxon>Pythiaceae</taxon>
        <taxon>Pythium</taxon>
    </lineage>
</organism>
<keyword evidence="6" id="KW-0863">Zinc-finger</keyword>
<evidence type="ECO:0000256" key="10">
    <source>
        <dbReference type="SAM" id="Phobius"/>
    </source>
</evidence>
<dbReference type="AlphaFoldDB" id="A0A8K1C6I9"/>
<feature type="domain" description="HECT" evidence="11">
    <location>
        <begin position="289"/>
        <end position="627"/>
    </location>
</feature>
<dbReference type="PANTHER" id="PTHR11254:SF440">
    <property type="entry name" value="E3 UBIQUITIN-PROTEIN LIGASE NEDD-4"/>
    <property type="match status" value="1"/>
</dbReference>
<comment type="caution">
    <text evidence="12">The sequence shown here is derived from an EMBL/GenBank/DDBJ whole genome shotgun (WGS) entry which is preliminary data.</text>
</comment>
<keyword evidence="5" id="KW-0479">Metal-binding</keyword>
<dbReference type="Proteomes" id="UP000794436">
    <property type="component" value="Unassembled WGS sequence"/>
</dbReference>
<dbReference type="FunFam" id="3.30.2160.10:FF:000001">
    <property type="entry name" value="E3 ubiquitin-protein ligase NEDD4-like"/>
    <property type="match status" value="1"/>
</dbReference>
<dbReference type="SMART" id="SM00119">
    <property type="entry name" value="HECTc"/>
    <property type="match status" value="1"/>
</dbReference>
<evidence type="ECO:0000256" key="4">
    <source>
        <dbReference type="ARBA" id="ARBA00022679"/>
    </source>
</evidence>
<dbReference type="InterPro" id="IPR000569">
    <property type="entry name" value="HECT_dom"/>
</dbReference>
<dbReference type="OrthoDB" id="8068875at2759"/>
<dbReference type="InterPro" id="IPR001876">
    <property type="entry name" value="Znf_RanBP2"/>
</dbReference>
<accession>A0A8K1C6I9</accession>
<dbReference type="FunFam" id="3.30.2410.10:FF:000009">
    <property type="entry name" value="Probable E3 ubiquitin-protein ligase HECTD2"/>
    <property type="match status" value="1"/>
</dbReference>
<evidence type="ECO:0000256" key="5">
    <source>
        <dbReference type="ARBA" id="ARBA00022723"/>
    </source>
</evidence>
<comment type="catalytic activity">
    <reaction evidence="1">
        <text>S-ubiquitinyl-[E2 ubiquitin-conjugating enzyme]-L-cysteine + [acceptor protein]-L-lysine = [E2 ubiquitin-conjugating enzyme]-L-cysteine + N(6)-ubiquitinyl-[acceptor protein]-L-lysine.</text>
        <dbReference type="EC" id="2.3.2.26"/>
    </reaction>
</comment>
<dbReference type="SUPFAM" id="SSF56204">
    <property type="entry name" value="Hect, E3 ligase catalytic domain"/>
    <property type="match status" value="1"/>
</dbReference>
<dbReference type="Pfam" id="PF00632">
    <property type="entry name" value="HECT"/>
    <property type="match status" value="1"/>
</dbReference>
<evidence type="ECO:0000256" key="3">
    <source>
        <dbReference type="ARBA" id="ARBA00012485"/>
    </source>
</evidence>
<proteinExistence type="predicted"/>
<feature type="transmembrane region" description="Helical" evidence="10">
    <location>
        <begin position="6"/>
        <end position="23"/>
    </location>
</feature>
<dbReference type="PROSITE" id="PS50237">
    <property type="entry name" value="HECT"/>
    <property type="match status" value="1"/>
</dbReference>
<dbReference type="CDD" id="cd00078">
    <property type="entry name" value="HECTc"/>
    <property type="match status" value="1"/>
</dbReference>
<dbReference type="GO" id="GO:0005737">
    <property type="term" value="C:cytoplasm"/>
    <property type="evidence" value="ECO:0007669"/>
    <property type="project" value="TreeGrafter"/>
</dbReference>
<evidence type="ECO:0000256" key="7">
    <source>
        <dbReference type="ARBA" id="ARBA00022786"/>
    </source>
</evidence>
<comment type="pathway">
    <text evidence="2">Protein modification; protein ubiquitination.</text>
</comment>
<name>A0A8K1C6I9_PYTOL</name>
<evidence type="ECO:0000313" key="13">
    <source>
        <dbReference type="Proteomes" id="UP000794436"/>
    </source>
</evidence>
<keyword evidence="4" id="KW-0808">Transferase</keyword>
<dbReference type="GO" id="GO:0008270">
    <property type="term" value="F:zinc ion binding"/>
    <property type="evidence" value="ECO:0007669"/>
    <property type="project" value="UniProtKB-KW"/>
</dbReference>
<dbReference type="SMART" id="SM00547">
    <property type="entry name" value="ZnF_RBZ"/>
    <property type="match status" value="1"/>
</dbReference>
<dbReference type="EC" id="2.3.2.26" evidence="3"/>
<evidence type="ECO:0000256" key="1">
    <source>
        <dbReference type="ARBA" id="ARBA00000885"/>
    </source>
</evidence>